<dbReference type="GO" id="GO:0000155">
    <property type="term" value="F:phosphorelay sensor kinase activity"/>
    <property type="evidence" value="ECO:0007669"/>
    <property type="project" value="InterPro"/>
</dbReference>
<dbReference type="InterPro" id="IPR004358">
    <property type="entry name" value="Sig_transdc_His_kin-like_C"/>
</dbReference>
<keyword evidence="7" id="KW-0812">Transmembrane</keyword>
<evidence type="ECO:0000256" key="3">
    <source>
        <dbReference type="ARBA" id="ARBA00022553"/>
    </source>
</evidence>
<keyword evidence="7" id="KW-1133">Transmembrane helix</keyword>
<dbReference type="EMBL" id="CP044016">
    <property type="protein sequence ID" value="QES87288.1"/>
    <property type="molecule type" value="Genomic_DNA"/>
</dbReference>
<dbReference type="Proteomes" id="UP000292424">
    <property type="component" value="Chromosome"/>
</dbReference>
<dbReference type="FunFam" id="3.30.565.10:FF:000006">
    <property type="entry name" value="Sensor histidine kinase WalK"/>
    <property type="match status" value="1"/>
</dbReference>
<organism evidence="9 10">
    <name type="scientific">Rhizosphaericola mali</name>
    <dbReference type="NCBI Taxonomy" id="2545455"/>
    <lineage>
        <taxon>Bacteria</taxon>
        <taxon>Pseudomonadati</taxon>
        <taxon>Bacteroidota</taxon>
        <taxon>Chitinophagia</taxon>
        <taxon>Chitinophagales</taxon>
        <taxon>Chitinophagaceae</taxon>
        <taxon>Rhizosphaericola</taxon>
    </lineage>
</organism>
<proteinExistence type="predicted"/>
<name>A0A5P2FY31_9BACT</name>
<dbReference type="SUPFAM" id="SSF47384">
    <property type="entry name" value="Homodimeric domain of signal transducing histidine kinase"/>
    <property type="match status" value="1"/>
</dbReference>
<feature type="domain" description="Histidine kinase" evidence="8">
    <location>
        <begin position="113"/>
        <end position="327"/>
    </location>
</feature>
<evidence type="ECO:0000256" key="5">
    <source>
        <dbReference type="ARBA" id="ARBA00022777"/>
    </source>
</evidence>
<gene>
    <name evidence="9" type="ORF">E0W69_000960</name>
</gene>
<dbReference type="OrthoDB" id="9804645at2"/>
<dbReference type="InterPro" id="IPR003594">
    <property type="entry name" value="HATPase_dom"/>
</dbReference>
<protein>
    <recommendedName>
        <fullName evidence="2">histidine kinase</fullName>
        <ecNumber evidence="2">2.7.13.3</ecNumber>
    </recommendedName>
</protein>
<keyword evidence="7" id="KW-0472">Membrane</keyword>
<evidence type="ECO:0000256" key="7">
    <source>
        <dbReference type="SAM" id="Phobius"/>
    </source>
</evidence>
<dbReference type="SUPFAM" id="SSF55874">
    <property type="entry name" value="ATPase domain of HSP90 chaperone/DNA topoisomerase II/histidine kinase"/>
    <property type="match status" value="1"/>
</dbReference>
<dbReference type="Pfam" id="PF00512">
    <property type="entry name" value="HisKA"/>
    <property type="match status" value="1"/>
</dbReference>
<sequence length="332" mass="38853">MKNSLKGQQLNILTTAFCFLLVYIVSGFIWWFVSLEKQNQQMYQYRLEELRKDESYYYEKVEALKDAKKRKTFQYIGEGSTFLLVILSGGLFVYWTARQQLLLSKRQQNFMMAVTHELKTPVAIIKLNIETILKRDFEKEKRDKLLSNSVEETKRLDVLISNILMASQLETNEYSFNKQMMNLSEMLHHSVIDFQNRYSDRIILSHIEKSIFILGEYQLIQLLINNFLDNARKYSQRGNEITIGLKQNNKYCELSFADQGAGIPDKEKKKIFDKFYRVGNEETRKSKGTGLGLFLCHKIVTDHKGEIFVHDNQPHGTIFTIQLPLSKNNNGI</sequence>
<keyword evidence="3" id="KW-0597">Phosphoprotein</keyword>
<dbReference type="InterPro" id="IPR005467">
    <property type="entry name" value="His_kinase_dom"/>
</dbReference>
<evidence type="ECO:0000256" key="1">
    <source>
        <dbReference type="ARBA" id="ARBA00000085"/>
    </source>
</evidence>
<keyword evidence="5 9" id="KW-0418">Kinase</keyword>
<accession>A0A5P2FY31</accession>
<dbReference type="InterPro" id="IPR003661">
    <property type="entry name" value="HisK_dim/P_dom"/>
</dbReference>
<evidence type="ECO:0000313" key="9">
    <source>
        <dbReference type="EMBL" id="QES87288.1"/>
    </source>
</evidence>
<dbReference type="InterPro" id="IPR036890">
    <property type="entry name" value="HATPase_C_sf"/>
</dbReference>
<dbReference type="Gene3D" id="3.30.565.10">
    <property type="entry name" value="Histidine kinase-like ATPase, C-terminal domain"/>
    <property type="match status" value="1"/>
</dbReference>
<dbReference type="SMART" id="SM00388">
    <property type="entry name" value="HisKA"/>
    <property type="match status" value="1"/>
</dbReference>
<feature type="transmembrane region" description="Helical" evidence="7">
    <location>
        <begin position="12"/>
        <end position="33"/>
    </location>
</feature>
<keyword evidence="6" id="KW-0902">Two-component regulatory system</keyword>
<dbReference type="Pfam" id="PF02518">
    <property type="entry name" value="HATPase_c"/>
    <property type="match status" value="1"/>
</dbReference>
<dbReference type="CDD" id="cd00082">
    <property type="entry name" value="HisKA"/>
    <property type="match status" value="1"/>
</dbReference>
<feature type="transmembrane region" description="Helical" evidence="7">
    <location>
        <begin position="75"/>
        <end position="97"/>
    </location>
</feature>
<dbReference type="GO" id="GO:0004721">
    <property type="term" value="F:phosphoprotein phosphatase activity"/>
    <property type="evidence" value="ECO:0007669"/>
    <property type="project" value="TreeGrafter"/>
</dbReference>
<evidence type="ECO:0000313" key="10">
    <source>
        <dbReference type="Proteomes" id="UP000292424"/>
    </source>
</evidence>
<dbReference type="PRINTS" id="PR00344">
    <property type="entry name" value="BCTRLSENSOR"/>
</dbReference>
<reference evidence="9 10" key="1">
    <citation type="submission" date="2019-09" db="EMBL/GenBank/DDBJ databases">
        <title>Complete genome sequence of Arachidicoccus sp. B3-10 isolated from apple orchard soil.</title>
        <authorList>
            <person name="Kim H.S."/>
            <person name="Han K.-I."/>
            <person name="Suh M.K."/>
            <person name="Lee K.C."/>
            <person name="Eom M.K."/>
            <person name="Kim J.-S."/>
            <person name="Kang S.W."/>
            <person name="Sin Y."/>
            <person name="Lee J.-S."/>
        </authorList>
    </citation>
    <scope>NUCLEOTIDE SEQUENCE [LARGE SCALE GENOMIC DNA]</scope>
    <source>
        <strain evidence="9 10">B3-10</strain>
    </source>
</reference>
<evidence type="ECO:0000256" key="4">
    <source>
        <dbReference type="ARBA" id="ARBA00022679"/>
    </source>
</evidence>
<dbReference type="InterPro" id="IPR050351">
    <property type="entry name" value="BphY/WalK/GraS-like"/>
</dbReference>
<dbReference type="AlphaFoldDB" id="A0A5P2FY31"/>
<dbReference type="CDD" id="cd00075">
    <property type="entry name" value="HATPase"/>
    <property type="match status" value="1"/>
</dbReference>
<dbReference type="PANTHER" id="PTHR45453">
    <property type="entry name" value="PHOSPHATE REGULON SENSOR PROTEIN PHOR"/>
    <property type="match status" value="1"/>
</dbReference>
<dbReference type="GO" id="GO:0016036">
    <property type="term" value="P:cellular response to phosphate starvation"/>
    <property type="evidence" value="ECO:0007669"/>
    <property type="project" value="TreeGrafter"/>
</dbReference>
<dbReference type="RefSeq" id="WP_131328166.1">
    <property type="nucleotide sequence ID" value="NZ_CP044016.1"/>
</dbReference>
<evidence type="ECO:0000256" key="2">
    <source>
        <dbReference type="ARBA" id="ARBA00012438"/>
    </source>
</evidence>
<dbReference type="PANTHER" id="PTHR45453:SF1">
    <property type="entry name" value="PHOSPHATE REGULON SENSOR PROTEIN PHOR"/>
    <property type="match status" value="1"/>
</dbReference>
<dbReference type="EC" id="2.7.13.3" evidence="2"/>
<comment type="catalytic activity">
    <reaction evidence="1">
        <text>ATP + protein L-histidine = ADP + protein N-phospho-L-histidine.</text>
        <dbReference type="EC" id="2.7.13.3"/>
    </reaction>
</comment>
<dbReference type="SMART" id="SM00387">
    <property type="entry name" value="HATPase_c"/>
    <property type="match status" value="1"/>
</dbReference>
<keyword evidence="4" id="KW-0808">Transferase</keyword>
<dbReference type="InterPro" id="IPR036097">
    <property type="entry name" value="HisK_dim/P_sf"/>
</dbReference>
<dbReference type="KEGG" id="arac:E0W69_000960"/>
<keyword evidence="10" id="KW-1185">Reference proteome</keyword>
<dbReference type="GO" id="GO:0005886">
    <property type="term" value="C:plasma membrane"/>
    <property type="evidence" value="ECO:0007669"/>
    <property type="project" value="TreeGrafter"/>
</dbReference>
<evidence type="ECO:0000256" key="6">
    <source>
        <dbReference type="ARBA" id="ARBA00023012"/>
    </source>
</evidence>
<dbReference type="PROSITE" id="PS50109">
    <property type="entry name" value="HIS_KIN"/>
    <property type="match status" value="1"/>
</dbReference>
<dbReference type="Gene3D" id="1.10.287.130">
    <property type="match status" value="1"/>
</dbReference>
<evidence type="ECO:0000259" key="8">
    <source>
        <dbReference type="PROSITE" id="PS50109"/>
    </source>
</evidence>